<reference evidence="1 2" key="1">
    <citation type="journal article" date="2021" name="BMC Genomics">
        <title>Datura genome reveals duplications of psychoactive alkaloid biosynthetic genes and high mutation rate following tissue culture.</title>
        <authorList>
            <person name="Rajewski A."/>
            <person name="Carter-House D."/>
            <person name="Stajich J."/>
            <person name="Litt A."/>
        </authorList>
    </citation>
    <scope>NUCLEOTIDE SEQUENCE [LARGE SCALE GENOMIC DNA]</scope>
    <source>
        <strain evidence="1">AR-01</strain>
    </source>
</reference>
<dbReference type="EMBL" id="JACEIK010005771">
    <property type="protein sequence ID" value="MCE0482177.1"/>
    <property type="molecule type" value="Genomic_DNA"/>
</dbReference>
<dbReference type="Proteomes" id="UP000823775">
    <property type="component" value="Unassembled WGS sequence"/>
</dbReference>
<accession>A0ABS8VPW8</accession>
<sequence>VSYVSTWYSTTEPLGIPFSYLDVEASSLRPLRASILALASLSSALWVSLF</sequence>
<organism evidence="1 2">
    <name type="scientific">Datura stramonium</name>
    <name type="common">Jimsonweed</name>
    <name type="synonym">Common thornapple</name>
    <dbReference type="NCBI Taxonomy" id="4076"/>
    <lineage>
        <taxon>Eukaryota</taxon>
        <taxon>Viridiplantae</taxon>
        <taxon>Streptophyta</taxon>
        <taxon>Embryophyta</taxon>
        <taxon>Tracheophyta</taxon>
        <taxon>Spermatophyta</taxon>
        <taxon>Magnoliopsida</taxon>
        <taxon>eudicotyledons</taxon>
        <taxon>Gunneridae</taxon>
        <taxon>Pentapetalae</taxon>
        <taxon>asterids</taxon>
        <taxon>lamiids</taxon>
        <taxon>Solanales</taxon>
        <taxon>Solanaceae</taxon>
        <taxon>Solanoideae</taxon>
        <taxon>Datureae</taxon>
        <taxon>Datura</taxon>
    </lineage>
</organism>
<name>A0ABS8VPW8_DATST</name>
<proteinExistence type="predicted"/>
<evidence type="ECO:0000313" key="2">
    <source>
        <dbReference type="Proteomes" id="UP000823775"/>
    </source>
</evidence>
<evidence type="ECO:0008006" key="3">
    <source>
        <dbReference type="Google" id="ProtNLM"/>
    </source>
</evidence>
<keyword evidence="2" id="KW-1185">Reference proteome</keyword>
<evidence type="ECO:0000313" key="1">
    <source>
        <dbReference type="EMBL" id="MCE0482177.1"/>
    </source>
</evidence>
<comment type="caution">
    <text evidence="1">The sequence shown here is derived from an EMBL/GenBank/DDBJ whole genome shotgun (WGS) entry which is preliminary data.</text>
</comment>
<gene>
    <name evidence="1" type="ORF">HAX54_040645</name>
</gene>
<protein>
    <recommendedName>
        <fullName evidence="3">NADH dehydrogenase subunit 5</fullName>
    </recommendedName>
</protein>
<feature type="non-terminal residue" evidence="1">
    <location>
        <position position="1"/>
    </location>
</feature>